<evidence type="ECO:0000313" key="1">
    <source>
        <dbReference type="EMBL" id="KIH75483.1"/>
    </source>
</evidence>
<dbReference type="EMBL" id="JWJD01000010">
    <property type="protein sequence ID" value="KIH75483.1"/>
    <property type="molecule type" value="Genomic_DNA"/>
</dbReference>
<keyword evidence="2" id="KW-1185">Reference proteome</keyword>
<accession>A0A0C2EA67</accession>
<protein>
    <submittedName>
        <fullName evidence="1">Uncharacterized protein</fullName>
    </submittedName>
</protein>
<organism evidence="1 2">
    <name type="scientific">Geoalkalibacter ferrihydriticus DSM 17813</name>
    <dbReference type="NCBI Taxonomy" id="1121915"/>
    <lineage>
        <taxon>Bacteria</taxon>
        <taxon>Pseudomonadati</taxon>
        <taxon>Thermodesulfobacteriota</taxon>
        <taxon>Desulfuromonadia</taxon>
        <taxon>Desulfuromonadales</taxon>
        <taxon>Geoalkalibacteraceae</taxon>
        <taxon>Geoalkalibacter</taxon>
    </lineage>
</organism>
<name>A0A0C2EA67_9BACT</name>
<reference evidence="1 2" key="1">
    <citation type="submission" date="2014-12" db="EMBL/GenBank/DDBJ databases">
        <title>Genomes of Geoalkalibacter ferrihydriticus and Geoalkalibacter subterraneus, two haloalkaliphilic metal-reducing members of the Geobacteraceae.</title>
        <authorList>
            <person name="Badalamenti J.P."/>
            <person name="Torres C.I."/>
            <person name="Krajmalnik-Brown R."/>
            <person name="Bond D.R."/>
        </authorList>
    </citation>
    <scope>NUCLEOTIDE SEQUENCE [LARGE SCALE GENOMIC DNA]</scope>
    <source>
        <strain evidence="1 2">DSM 17813</strain>
    </source>
</reference>
<dbReference type="AlphaFoldDB" id="A0A0C2EA67"/>
<proteinExistence type="predicted"/>
<dbReference type="Proteomes" id="UP000035068">
    <property type="component" value="Unassembled WGS sequence"/>
</dbReference>
<comment type="caution">
    <text evidence="1">The sequence shown here is derived from an EMBL/GenBank/DDBJ whole genome shotgun (WGS) entry which is preliminary data.</text>
</comment>
<gene>
    <name evidence="1" type="ORF">GFER_16135</name>
</gene>
<evidence type="ECO:0000313" key="2">
    <source>
        <dbReference type="Proteomes" id="UP000035068"/>
    </source>
</evidence>
<sequence length="95" mass="10403">MIGPDHLKLFDKRHALAAQFVADGKGANRQRHPFELARNDKAFYAAGGSVGTARAMHDQVGHIGKGLRQNRTAELLNPPDEGIKLFCAARNLNLE</sequence>